<gene>
    <name evidence="2" type="ORF">MONAX_5E033495</name>
</gene>
<feature type="non-terminal residue" evidence="2">
    <location>
        <position position="1"/>
    </location>
</feature>
<protein>
    <submittedName>
        <fullName evidence="2">Uncharacterized protein</fullName>
    </submittedName>
</protein>
<evidence type="ECO:0000313" key="3">
    <source>
        <dbReference type="Proteomes" id="UP000335636"/>
    </source>
</evidence>
<reference evidence="2" key="1">
    <citation type="submission" date="2019-04" db="EMBL/GenBank/DDBJ databases">
        <authorList>
            <person name="Alioto T."/>
            <person name="Alioto T."/>
        </authorList>
    </citation>
    <scope>NUCLEOTIDE SEQUENCE [LARGE SCALE GENOMIC DNA]</scope>
</reference>
<name>A0A5E4BEI4_MARMO</name>
<accession>A0A5E4BEI4</accession>
<dbReference type="Proteomes" id="UP000335636">
    <property type="component" value="Unassembled WGS sequence"/>
</dbReference>
<organism evidence="2 3">
    <name type="scientific">Marmota monax</name>
    <name type="common">Woodchuck</name>
    <dbReference type="NCBI Taxonomy" id="9995"/>
    <lineage>
        <taxon>Eukaryota</taxon>
        <taxon>Metazoa</taxon>
        <taxon>Chordata</taxon>
        <taxon>Craniata</taxon>
        <taxon>Vertebrata</taxon>
        <taxon>Euteleostomi</taxon>
        <taxon>Mammalia</taxon>
        <taxon>Eutheria</taxon>
        <taxon>Euarchontoglires</taxon>
        <taxon>Glires</taxon>
        <taxon>Rodentia</taxon>
        <taxon>Sciuromorpha</taxon>
        <taxon>Sciuridae</taxon>
        <taxon>Xerinae</taxon>
        <taxon>Marmotini</taxon>
        <taxon>Marmota</taxon>
    </lineage>
</organism>
<sequence>RGKEGGREEGEEREGREGEERGGGTREGSEAEGGDLTAQPACVTASEQRRASWGEQDEFEGEDRCELGSPEALLVHRPSLPLFSPSFSLCPHLSPGNPRFCQRKE</sequence>
<evidence type="ECO:0000313" key="2">
    <source>
        <dbReference type="EMBL" id="VTJ68164.1"/>
    </source>
</evidence>
<evidence type="ECO:0000256" key="1">
    <source>
        <dbReference type="SAM" id="MobiDB-lite"/>
    </source>
</evidence>
<dbReference type="AlphaFoldDB" id="A0A5E4BEI4"/>
<comment type="caution">
    <text evidence="2">The sequence shown here is derived from an EMBL/GenBank/DDBJ whole genome shotgun (WGS) entry which is preliminary data.</text>
</comment>
<proteinExistence type="predicted"/>
<dbReference type="EMBL" id="CABDUW010000416">
    <property type="protein sequence ID" value="VTJ68164.1"/>
    <property type="molecule type" value="Genomic_DNA"/>
</dbReference>
<feature type="non-terminal residue" evidence="2">
    <location>
        <position position="105"/>
    </location>
</feature>
<feature type="compositionally biased region" description="Basic and acidic residues" evidence="1">
    <location>
        <begin position="1"/>
        <end position="29"/>
    </location>
</feature>
<feature type="region of interest" description="Disordered" evidence="1">
    <location>
        <begin position="1"/>
        <end position="61"/>
    </location>
</feature>
<keyword evidence="3" id="KW-1185">Reference proteome</keyword>